<keyword evidence="3 6" id="KW-0546">Nucleotide metabolism</keyword>
<dbReference type="GO" id="GO:0016740">
    <property type="term" value="F:transferase activity"/>
    <property type="evidence" value="ECO:0007669"/>
    <property type="project" value="UniProtKB-KW"/>
</dbReference>
<feature type="binding site" evidence="6">
    <location>
        <begin position="106"/>
        <end position="108"/>
    </location>
    <ligand>
        <name>substrate</name>
        <note>ligand shared between homodimeric partners</note>
    </ligand>
</feature>
<dbReference type="FunFam" id="3.40.50.450:FF:000019">
    <property type="entry name" value="2'-deoxynucleoside 5'-phosphate N-hydrolase 1"/>
    <property type="match status" value="1"/>
</dbReference>
<dbReference type="Proteomes" id="UP000011721">
    <property type="component" value="Chromosome"/>
</dbReference>
<dbReference type="EC" id="3.2.2.-" evidence="6"/>
<feature type="binding site" description="in other chain" evidence="6">
    <location>
        <position position="82"/>
    </location>
    <ligand>
        <name>substrate</name>
        <note>ligand shared between homodimeric partners</note>
    </ligand>
</feature>
<dbReference type="PATRIC" id="fig|1167006.5.peg.2767"/>
<evidence type="ECO:0000256" key="4">
    <source>
        <dbReference type="ARBA" id="ARBA00023295"/>
    </source>
</evidence>
<evidence type="ECO:0000256" key="2">
    <source>
        <dbReference type="ARBA" id="ARBA00022801"/>
    </source>
</evidence>
<comment type="similarity">
    <text evidence="6">Belongs to the 2'-deoxynucleoside 5'-phosphate N-hydrolase 1 family.</text>
</comment>
<dbReference type="InterPro" id="IPR051239">
    <property type="entry name" value="2'-dNMP_N-hydrolase"/>
</dbReference>
<dbReference type="GO" id="GO:0070694">
    <property type="term" value="F:5-hydroxymethyl-dUMP N-hydrolase activity"/>
    <property type="evidence" value="ECO:0007669"/>
    <property type="project" value="InterPro"/>
</dbReference>
<dbReference type="eggNOG" id="COG3613">
    <property type="taxonomic scope" value="Bacteria"/>
</dbReference>
<comment type="function">
    <text evidence="6">Catalyzes the cleavage of the N-glycosidic bond of deoxyribonucleoside 5'-monophosphates to yield deoxyribose 5-phosphate and a purine or pyrimidine base.</text>
</comment>
<name>M1P6L2_DESSD</name>
<keyword evidence="8" id="KW-1185">Reference proteome</keyword>
<evidence type="ECO:0000256" key="1">
    <source>
        <dbReference type="ARBA" id="ARBA00011407"/>
    </source>
</evidence>
<reference evidence="8" key="1">
    <citation type="journal article" date="2013" name="Stand. Genomic Sci.">
        <title>Complete genome sequence of Desulfocapsa sulfexigens, a marine deltaproteobacterium specialized in disproportionating inorganic sulfur compounds.</title>
        <authorList>
            <person name="Finster K.W."/>
            <person name="Kjeldsen K.U."/>
            <person name="Kube M."/>
            <person name="Reinhardt R."/>
            <person name="Mussmann M."/>
            <person name="Amann R."/>
            <person name="Schreiber L."/>
        </authorList>
    </citation>
    <scope>NUCLEOTIDE SEQUENCE [LARGE SCALE GENOMIC DNA]</scope>
    <source>
        <strain evidence="8">DSM 10523 / SB164P1</strain>
    </source>
</reference>
<keyword evidence="7" id="KW-0808">Transferase</keyword>
<feature type="binding site" description="in other chain" evidence="6">
    <location>
        <position position="19"/>
    </location>
    <ligand>
        <name>substrate</name>
        <note>ligand shared between homodimeric partners</note>
    </ligand>
</feature>
<dbReference type="OrthoDB" id="9811273at2"/>
<evidence type="ECO:0000256" key="5">
    <source>
        <dbReference type="ARBA" id="ARBA00047460"/>
    </source>
</evidence>
<comment type="caution">
    <text evidence="6">Lacks conserved residue(s) required for the propagation of feature annotation.</text>
</comment>
<dbReference type="EMBL" id="CP003985">
    <property type="protein sequence ID" value="AGF79088.1"/>
    <property type="molecule type" value="Genomic_DNA"/>
</dbReference>
<dbReference type="STRING" id="1167006.UWK_02552"/>
<sequence>MNFYFAGAIRGGRDDAEIYRNIIEFLQSRGTVLTEHVGDETLLQEEQSLSEKEIYARDMRWLEEADLLIAEVSTPSLGVGYELAVAEKLNIPCLCLFRNNKNNSLSAMIAGNSFFKVIVYTSLKEVEKYISHSLQKFFDSKSQINPFS</sequence>
<dbReference type="HAMAP" id="MF_03036">
    <property type="entry name" value="Nuc_phosphate_hydrolase"/>
    <property type="match status" value="1"/>
</dbReference>
<dbReference type="GO" id="GO:0042802">
    <property type="term" value="F:identical protein binding"/>
    <property type="evidence" value="ECO:0007669"/>
    <property type="project" value="UniProtKB-ARBA"/>
</dbReference>
<evidence type="ECO:0000313" key="7">
    <source>
        <dbReference type="EMBL" id="AGF79088.1"/>
    </source>
</evidence>
<dbReference type="RefSeq" id="WP_015404774.1">
    <property type="nucleotide sequence ID" value="NC_020304.1"/>
</dbReference>
<accession>M1P6L2</accession>
<dbReference type="AlphaFoldDB" id="M1P6L2"/>
<dbReference type="Pfam" id="PF05014">
    <property type="entry name" value="Nuc_deoxyrib_tr"/>
    <property type="match status" value="1"/>
</dbReference>
<proteinExistence type="inferred from homology"/>
<dbReference type="GO" id="GO:0009116">
    <property type="term" value="P:nucleoside metabolic process"/>
    <property type="evidence" value="ECO:0007669"/>
    <property type="project" value="UniProtKB-UniRule"/>
</dbReference>
<protein>
    <recommendedName>
        <fullName evidence="6">Putative 2'-deoxynucleoside 5'-phosphate N-hydrolase 1</fullName>
        <ecNumber evidence="6">3.2.2.-</ecNumber>
    </recommendedName>
</protein>
<dbReference type="SUPFAM" id="SSF52309">
    <property type="entry name" value="N-(deoxy)ribosyltransferase-like"/>
    <property type="match status" value="1"/>
</dbReference>
<comment type="catalytic activity">
    <reaction evidence="6">
        <text>a purine 2'-deoxyribonucleoside 5'-phosphate + H2O = a purine nucleobase + 2-deoxy-D-ribose 5-phosphate</text>
        <dbReference type="Rhea" id="RHEA:51132"/>
        <dbReference type="ChEBI" id="CHEBI:15377"/>
        <dbReference type="ChEBI" id="CHEBI:26386"/>
        <dbReference type="ChEBI" id="CHEBI:62877"/>
        <dbReference type="ChEBI" id="CHEBI:142198"/>
    </reaction>
</comment>
<evidence type="ECO:0000313" key="8">
    <source>
        <dbReference type="Proteomes" id="UP000011721"/>
    </source>
</evidence>
<dbReference type="InterPro" id="IPR007710">
    <property type="entry name" value="Nucleoside_deoxyribTrfase"/>
</dbReference>
<evidence type="ECO:0000256" key="6">
    <source>
        <dbReference type="HAMAP-Rule" id="MF_03036"/>
    </source>
</evidence>
<dbReference type="InterPro" id="IPR028607">
    <property type="entry name" value="DNPH1"/>
</dbReference>
<keyword evidence="2 6" id="KW-0378">Hydrolase</keyword>
<comment type="catalytic activity">
    <reaction evidence="5">
        <text>5-hydroxymethyl-dUMP + H2O = 5-hydroxymethyluracil + 2-deoxy-D-ribose 5-phosphate</text>
        <dbReference type="Rhea" id="RHEA:77099"/>
        <dbReference type="ChEBI" id="CHEBI:15377"/>
        <dbReference type="ChEBI" id="CHEBI:16964"/>
        <dbReference type="ChEBI" id="CHEBI:62877"/>
        <dbReference type="ChEBI" id="CHEBI:90409"/>
    </reaction>
    <physiologicalReaction direction="left-to-right" evidence="5">
        <dbReference type="Rhea" id="RHEA:77100"/>
    </physiologicalReaction>
</comment>
<dbReference type="GO" id="GO:0006163">
    <property type="term" value="P:purine nucleotide metabolic process"/>
    <property type="evidence" value="ECO:0007669"/>
    <property type="project" value="UniProtKB-ARBA"/>
</dbReference>
<gene>
    <name evidence="7" type="ordered locus">UWK_02552</name>
</gene>
<keyword evidence="4 6" id="KW-0326">Glycosidase</keyword>
<comment type="subunit">
    <text evidence="1 6">Monomer and homodimer.</text>
</comment>
<dbReference type="HOGENOM" id="CLU_100069_1_0_7"/>
<dbReference type="GO" id="GO:0009159">
    <property type="term" value="P:deoxyribonucleoside monophosphate catabolic process"/>
    <property type="evidence" value="ECO:0007669"/>
    <property type="project" value="InterPro"/>
</dbReference>
<organism evidence="7 8">
    <name type="scientific">Desulfocapsa sulfexigens (strain DSM 10523 / SB164P1)</name>
    <dbReference type="NCBI Taxonomy" id="1167006"/>
    <lineage>
        <taxon>Bacteria</taxon>
        <taxon>Pseudomonadati</taxon>
        <taxon>Thermodesulfobacteriota</taxon>
        <taxon>Desulfobulbia</taxon>
        <taxon>Desulfobulbales</taxon>
        <taxon>Desulfocapsaceae</taxon>
        <taxon>Desulfocapsa</taxon>
    </lineage>
</organism>
<evidence type="ECO:0000256" key="3">
    <source>
        <dbReference type="ARBA" id="ARBA00023080"/>
    </source>
</evidence>
<dbReference type="Gene3D" id="3.40.50.450">
    <property type="match status" value="1"/>
</dbReference>
<dbReference type="PANTHER" id="PTHR15364:SF0">
    <property type="entry name" value="2'-DEOXYNUCLEOSIDE 5'-PHOSPHATE N-HYDROLASE 1"/>
    <property type="match status" value="1"/>
</dbReference>
<dbReference type="KEGG" id="dsf:UWK_02552"/>
<comment type="catalytic activity">
    <reaction evidence="6">
        <text>a pyrimidine 2'-deoxyribonucleoside 5'-phosphate + H2O = a pyrimidine nucleobase + 2-deoxy-D-ribose 5-phosphate</text>
        <dbReference type="Rhea" id="RHEA:57852"/>
        <dbReference type="ChEBI" id="CHEBI:15377"/>
        <dbReference type="ChEBI" id="CHEBI:26432"/>
        <dbReference type="ChEBI" id="CHEBI:62877"/>
        <dbReference type="ChEBI" id="CHEBI:142209"/>
    </reaction>
</comment>
<dbReference type="PANTHER" id="PTHR15364">
    <property type="entry name" value="2'-DEOXYNUCLEOSIDE 5'-PHOSPHATE N-HYDROLASE 1"/>
    <property type="match status" value="1"/>
</dbReference>